<dbReference type="InterPro" id="IPR003593">
    <property type="entry name" value="AAA+_ATPase"/>
</dbReference>
<dbReference type="InterPro" id="IPR000953">
    <property type="entry name" value="Chromo/chromo_shadow_dom"/>
</dbReference>
<evidence type="ECO:0000313" key="9">
    <source>
        <dbReference type="EMBL" id="KAG2188675.1"/>
    </source>
</evidence>
<comment type="caution">
    <text evidence="9">The sequence shown here is derived from an EMBL/GenBank/DDBJ whole genome shotgun (WGS) entry which is preliminary data.</text>
</comment>
<keyword evidence="4" id="KW-0677">Repeat</keyword>
<evidence type="ECO:0000256" key="2">
    <source>
        <dbReference type="ARBA" id="ARBA00011054"/>
    </source>
</evidence>
<evidence type="ECO:0000313" key="10">
    <source>
        <dbReference type="Proteomes" id="UP000612746"/>
    </source>
</evidence>
<dbReference type="InterPro" id="IPR050611">
    <property type="entry name" value="ABCF"/>
</dbReference>
<dbReference type="EMBL" id="JAEPRA010000001">
    <property type="protein sequence ID" value="KAG2188675.1"/>
    <property type="molecule type" value="Genomic_DNA"/>
</dbReference>
<dbReference type="CDD" id="cd03221">
    <property type="entry name" value="ABCF_EF-3"/>
    <property type="match status" value="1"/>
</dbReference>
<evidence type="ECO:0000256" key="6">
    <source>
        <dbReference type="ARBA" id="ARBA00022840"/>
    </source>
</evidence>
<feature type="domain" description="ABC transporter" evidence="8">
    <location>
        <begin position="443"/>
        <end position="658"/>
    </location>
</feature>
<keyword evidence="10" id="KW-1185">Reference proteome</keyword>
<dbReference type="Pfam" id="PF00385">
    <property type="entry name" value="Chromo"/>
    <property type="match status" value="1"/>
</dbReference>
<dbReference type="PANTHER" id="PTHR19211">
    <property type="entry name" value="ATP-BINDING TRANSPORT PROTEIN-RELATED"/>
    <property type="match status" value="1"/>
</dbReference>
<dbReference type="InterPro" id="IPR016197">
    <property type="entry name" value="Chromo-like_dom_sf"/>
</dbReference>
<feature type="domain" description="Chromo" evidence="7">
    <location>
        <begin position="813"/>
        <end position="874"/>
    </location>
</feature>
<dbReference type="PANTHER" id="PTHR19211:SF14">
    <property type="entry name" value="ATP-BINDING CASSETTE SUB-FAMILY F MEMBER 1"/>
    <property type="match status" value="1"/>
</dbReference>
<dbReference type="Gene3D" id="2.40.50.990">
    <property type="match status" value="1"/>
</dbReference>
<evidence type="ECO:0000259" key="7">
    <source>
        <dbReference type="PROSITE" id="PS50013"/>
    </source>
</evidence>
<keyword evidence="6" id="KW-0067">ATP-binding</keyword>
<evidence type="ECO:0000259" key="8">
    <source>
        <dbReference type="PROSITE" id="PS50893"/>
    </source>
</evidence>
<proteinExistence type="inferred from homology"/>
<dbReference type="PROSITE" id="PS00211">
    <property type="entry name" value="ABC_TRANSPORTER_1"/>
    <property type="match status" value="2"/>
</dbReference>
<dbReference type="SUPFAM" id="SSF54160">
    <property type="entry name" value="Chromo domain-like"/>
    <property type="match status" value="1"/>
</dbReference>
<dbReference type="InterPro" id="IPR027417">
    <property type="entry name" value="P-loop_NTPase"/>
</dbReference>
<dbReference type="InterPro" id="IPR047038">
    <property type="entry name" value="eEF3_chromodomain-like_sf"/>
</dbReference>
<dbReference type="Pfam" id="PF24987">
    <property type="entry name" value="HEAT_EF3_N"/>
    <property type="match status" value="1"/>
</dbReference>
<evidence type="ECO:0000256" key="4">
    <source>
        <dbReference type="ARBA" id="ARBA00022737"/>
    </source>
</evidence>
<dbReference type="SMART" id="SM00298">
    <property type="entry name" value="CHROMO"/>
    <property type="match status" value="1"/>
</dbReference>
<dbReference type="Gene3D" id="3.40.50.300">
    <property type="entry name" value="P-loop containing nucleotide triphosphate hydrolases"/>
    <property type="match status" value="2"/>
</dbReference>
<dbReference type="GO" id="GO:0003746">
    <property type="term" value="F:translation elongation factor activity"/>
    <property type="evidence" value="ECO:0007669"/>
    <property type="project" value="UniProtKB-ARBA"/>
</dbReference>
<dbReference type="Pfam" id="PF17947">
    <property type="entry name" value="4HB"/>
    <property type="match status" value="1"/>
</dbReference>
<evidence type="ECO:0000256" key="5">
    <source>
        <dbReference type="ARBA" id="ARBA00022741"/>
    </source>
</evidence>
<dbReference type="InterPro" id="IPR017871">
    <property type="entry name" value="ABC_transporter-like_CS"/>
</dbReference>
<reference evidence="9" key="1">
    <citation type="submission" date="2020-12" db="EMBL/GenBank/DDBJ databases">
        <title>Metabolic potential, ecology and presence of endohyphal bacteria is reflected in genomic diversity of Mucoromycotina.</title>
        <authorList>
            <person name="Muszewska A."/>
            <person name="Okrasinska A."/>
            <person name="Steczkiewicz K."/>
            <person name="Drgas O."/>
            <person name="Orlowska M."/>
            <person name="Perlinska-Lenart U."/>
            <person name="Aleksandrzak-Piekarczyk T."/>
            <person name="Szatraj K."/>
            <person name="Zielenkiewicz U."/>
            <person name="Pilsyk S."/>
            <person name="Malc E."/>
            <person name="Mieczkowski P."/>
            <person name="Kruszewska J.S."/>
            <person name="Biernat P."/>
            <person name="Pawlowska J."/>
        </authorList>
    </citation>
    <scope>NUCLEOTIDE SEQUENCE</scope>
    <source>
        <strain evidence="9">WA0000051536</strain>
    </source>
</reference>
<dbReference type="Gene3D" id="1.20.1390.20">
    <property type="match status" value="1"/>
</dbReference>
<dbReference type="CDD" id="cd18626">
    <property type="entry name" value="CD_eEF3"/>
    <property type="match status" value="1"/>
</dbReference>
<evidence type="ECO:0008006" key="11">
    <source>
        <dbReference type="Google" id="ProtNLM"/>
    </source>
</evidence>
<dbReference type="InterPro" id="IPR040533">
    <property type="entry name" value="EF3_4HB"/>
</dbReference>
<dbReference type="SUPFAM" id="SSF52540">
    <property type="entry name" value="P-loop containing nucleoside triphosphate hydrolases"/>
    <property type="match status" value="2"/>
</dbReference>
<feature type="domain" description="ABC transporter" evidence="8">
    <location>
        <begin position="685"/>
        <end position="1000"/>
    </location>
</feature>
<dbReference type="Proteomes" id="UP000612746">
    <property type="component" value="Unassembled WGS sequence"/>
</dbReference>
<dbReference type="FunFam" id="3.40.50.300:FF:000193">
    <property type="entry name" value="Probable Elongation factor 3"/>
    <property type="match status" value="1"/>
</dbReference>
<dbReference type="Gene3D" id="1.25.10.10">
    <property type="entry name" value="Leucine-rich Repeat Variant"/>
    <property type="match status" value="1"/>
</dbReference>
<dbReference type="FunFam" id="1.25.10.10:FF:000076">
    <property type="entry name" value="Elongation factor 3"/>
    <property type="match status" value="1"/>
</dbReference>
<dbReference type="InterPro" id="IPR016024">
    <property type="entry name" value="ARM-type_fold"/>
</dbReference>
<organism evidence="9 10">
    <name type="scientific">Umbelopsis vinacea</name>
    <dbReference type="NCBI Taxonomy" id="44442"/>
    <lineage>
        <taxon>Eukaryota</taxon>
        <taxon>Fungi</taxon>
        <taxon>Fungi incertae sedis</taxon>
        <taxon>Mucoromycota</taxon>
        <taxon>Mucoromycotina</taxon>
        <taxon>Umbelopsidomycetes</taxon>
        <taxon>Umbelopsidales</taxon>
        <taxon>Umbelopsidaceae</taxon>
        <taxon>Umbelopsis</taxon>
    </lineage>
</organism>
<dbReference type="AlphaFoldDB" id="A0A8H7UMI7"/>
<dbReference type="Pfam" id="PF24984">
    <property type="entry name" value="HEAT_EF3_GNC1"/>
    <property type="match status" value="1"/>
</dbReference>
<dbReference type="GO" id="GO:0005737">
    <property type="term" value="C:cytoplasm"/>
    <property type="evidence" value="ECO:0007669"/>
    <property type="project" value="UniProtKB-SubCell"/>
</dbReference>
<dbReference type="SMART" id="SM00382">
    <property type="entry name" value="AAA"/>
    <property type="match status" value="2"/>
</dbReference>
<dbReference type="GO" id="GO:0005524">
    <property type="term" value="F:ATP binding"/>
    <property type="evidence" value="ECO:0007669"/>
    <property type="project" value="UniProtKB-KW"/>
</dbReference>
<dbReference type="SUPFAM" id="SSF48371">
    <property type="entry name" value="ARM repeat"/>
    <property type="match status" value="1"/>
</dbReference>
<dbReference type="FunFam" id="2.40.50.990:FF:000002">
    <property type="entry name" value="mRNA export factor elf1"/>
    <property type="match status" value="1"/>
</dbReference>
<dbReference type="OrthoDB" id="2110130at2759"/>
<evidence type="ECO:0000256" key="1">
    <source>
        <dbReference type="ARBA" id="ARBA00004496"/>
    </source>
</evidence>
<dbReference type="InterPro" id="IPR023780">
    <property type="entry name" value="Chromo_domain"/>
</dbReference>
<evidence type="ECO:0000256" key="3">
    <source>
        <dbReference type="ARBA" id="ARBA00022490"/>
    </source>
</evidence>
<accession>A0A8H7UMI7</accession>
<comment type="subcellular location">
    <subcellularLocation>
        <location evidence="1">Cytoplasm</location>
    </subcellularLocation>
</comment>
<dbReference type="GO" id="GO:0016887">
    <property type="term" value="F:ATP hydrolysis activity"/>
    <property type="evidence" value="ECO:0007669"/>
    <property type="project" value="InterPro"/>
</dbReference>
<dbReference type="Pfam" id="PF00005">
    <property type="entry name" value="ABC_tran"/>
    <property type="match status" value="2"/>
</dbReference>
<gene>
    <name evidence="9" type="ORF">INT44_003814</name>
</gene>
<keyword evidence="3" id="KW-0963">Cytoplasm</keyword>
<name>A0A8H7UMI7_9FUNG</name>
<dbReference type="InterPro" id="IPR015688">
    <property type="entry name" value="eEF3_ABC2_chromodomain-like"/>
</dbReference>
<dbReference type="InterPro" id="IPR011989">
    <property type="entry name" value="ARM-like"/>
</dbReference>
<comment type="similarity">
    <text evidence="2">Belongs to the ABC transporter superfamily. ABCF family. EF3 subfamily.</text>
</comment>
<dbReference type="PROSITE" id="PS50013">
    <property type="entry name" value="CHROMO_2"/>
    <property type="match status" value="1"/>
</dbReference>
<keyword evidence="5" id="KW-0547">Nucleotide-binding</keyword>
<sequence>MSEDPQEPVTVQALIKELWTSATSEDCDAAAHQLADIIKKQGIASLKVHGVLESLANGAKNKKSGLEREGALIGFNALAEVLGHQSEPILLPYVPIILDLYADKGSVVQETAELAATNIVKDIPAEAYKALLPVIYEGLGVNGSKKWQTKVGALKMLTRLGEIAPTQIALSLPELIPIVSDYGLTDTKSEVEKAANETMMKICSVGGNADIQKHMKDLVNCMAHPSIVTQTIAKLSATTFVAEVDGPCLAVMVPLLVRALNERSTLTLRQTVVVIDNLCKLVKDPKTAAQFLPSLYPGVDHQAEQAAFPEIRALATAARRTLVNAGGGVKSDGTTVEETVDDNITPSEEEALKIVKQKINKAQNFIDSFFNPVINYISLMTIELVRQEVFSQKTWSQLLMPYLRSFLLEKDAATVCHDIHHHYHELDSARNSDDDGFDDMEGEELCNIDFSLAYGGMMLLNHTKLRLHRGQRYGLCGQNGAGKSTLMRAISQGKLEGFPSQDQLRTVYVEHALQGEDTTVPILNFVCSDPKLAGVTEEEVAEGLRKVGFTDERQQEQVGSLSGGWKMKLELARAMLMKADILLLDEPTNHLDVTNVEWLANYLINEKNVTSVIVSHDSGFLDKVCSNILHYEKKKLRLYPGNLTAFVAARPEAKSYFTLAATTVKFQFPKPSVLTGVRSNTKAILKMTDCTYTYPGAPRPSLKKASVSLSLGSRVAVLGANGAGKSTMIKLLTGEMTPQEGTIWRHPNLRIGYVAQHAFHHLEQHLEKTPYEYLMWRYQGGEDREVLEKETRIWSEEEQKQMDTYVNINGESRQVEFIIGRSKLKKTFQYEIKWRNLRHKNNTWMPRDKLIELGFGKLVQQFDDKEASREGLAYRDLTSLAIREHFEDVGLASDIAMYNKIEQLSGGQKVKVVIGAAMWNNSHMLVLDEPTNFLDREALGGMAVAIRVWEGAVVMVSHSTEFVGALCPEHWQIEAGELTKLGKSAIVEDSVQIDEEKIRAKNKKKKKMTRNDVKEQQIRRRQRHLKWLAEGGEKEGDTDSD</sequence>
<protein>
    <recommendedName>
        <fullName evidence="11">Elongation factor 3</fullName>
    </recommendedName>
</protein>
<dbReference type="InterPro" id="IPR047036">
    <property type="entry name" value="EF3_4HB_sf"/>
</dbReference>
<dbReference type="InterPro" id="IPR003439">
    <property type="entry name" value="ABC_transporter-like_ATP-bd"/>
</dbReference>
<dbReference type="PROSITE" id="PS50893">
    <property type="entry name" value="ABC_TRANSPORTER_2"/>
    <property type="match status" value="2"/>
</dbReference>